<feature type="compositionally biased region" description="Polar residues" evidence="1">
    <location>
        <begin position="402"/>
        <end position="414"/>
    </location>
</feature>
<accession>A0A7J7IJT6</accession>
<feature type="region of interest" description="Disordered" evidence="1">
    <location>
        <begin position="341"/>
        <end position="386"/>
    </location>
</feature>
<feature type="region of interest" description="Disordered" evidence="1">
    <location>
        <begin position="222"/>
        <end position="252"/>
    </location>
</feature>
<evidence type="ECO:0000313" key="2">
    <source>
        <dbReference type="EMBL" id="KAF6002561.1"/>
    </source>
</evidence>
<feature type="compositionally biased region" description="Polar residues" evidence="1">
    <location>
        <begin position="1"/>
        <end position="17"/>
    </location>
</feature>
<dbReference type="EMBL" id="VWRR01000010">
    <property type="protein sequence ID" value="KAF6002561.1"/>
    <property type="molecule type" value="Genomic_DNA"/>
</dbReference>
<gene>
    <name evidence="2" type="ORF">F1559_004301</name>
</gene>
<evidence type="ECO:0000313" key="3">
    <source>
        <dbReference type="Proteomes" id="UP000530660"/>
    </source>
</evidence>
<dbReference type="AlphaFoldDB" id="A0A7J7IJT6"/>
<reference evidence="2 3" key="1">
    <citation type="journal article" date="2020" name="J. Phycol.">
        <title>Comparative genome analysis reveals Cyanidiococcus gen. nov., a new extremophilic red algal genus sister to Cyanidioschyzon (Cyanidioschyzonaceae, Rhodophyta).</title>
        <authorList>
            <person name="Liu S.-L."/>
            <person name="Chiang Y.-R."/>
            <person name="Yoon H.S."/>
            <person name="Fu H.-Y."/>
        </authorList>
    </citation>
    <scope>NUCLEOTIDE SEQUENCE [LARGE SCALE GENOMIC DNA]</scope>
    <source>
        <strain evidence="2 3">THAL066</strain>
    </source>
</reference>
<dbReference type="OrthoDB" id="10641012at2759"/>
<proteinExistence type="predicted"/>
<name>A0A7J7IJT6_9RHOD</name>
<feature type="compositionally biased region" description="Basic residues" evidence="1">
    <location>
        <begin position="240"/>
        <end position="252"/>
    </location>
</feature>
<feature type="compositionally biased region" description="Basic and acidic residues" evidence="1">
    <location>
        <begin position="343"/>
        <end position="354"/>
    </location>
</feature>
<evidence type="ECO:0000256" key="1">
    <source>
        <dbReference type="SAM" id="MobiDB-lite"/>
    </source>
</evidence>
<feature type="region of interest" description="Disordered" evidence="1">
    <location>
        <begin position="283"/>
        <end position="310"/>
    </location>
</feature>
<feature type="compositionally biased region" description="Polar residues" evidence="1">
    <location>
        <begin position="364"/>
        <end position="378"/>
    </location>
</feature>
<organism evidence="2 3">
    <name type="scientific">Cyanidiococcus yangmingshanensis</name>
    <dbReference type="NCBI Taxonomy" id="2690220"/>
    <lineage>
        <taxon>Eukaryota</taxon>
        <taxon>Rhodophyta</taxon>
        <taxon>Bangiophyceae</taxon>
        <taxon>Cyanidiales</taxon>
        <taxon>Cyanidiaceae</taxon>
        <taxon>Cyanidiococcus</taxon>
    </lineage>
</organism>
<feature type="compositionally biased region" description="Basic and acidic residues" evidence="1">
    <location>
        <begin position="476"/>
        <end position="514"/>
    </location>
</feature>
<feature type="compositionally biased region" description="Basic and acidic residues" evidence="1">
    <location>
        <begin position="440"/>
        <end position="452"/>
    </location>
</feature>
<comment type="caution">
    <text evidence="2">The sequence shown here is derived from an EMBL/GenBank/DDBJ whole genome shotgun (WGS) entry which is preliminary data.</text>
</comment>
<keyword evidence="3" id="KW-1185">Reference proteome</keyword>
<feature type="region of interest" description="Disordered" evidence="1">
    <location>
        <begin position="1"/>
        <end position="41"/>
    </location>
</feature>
<protein>
    <submittedName>
        <fullName evidence="2">Uncharacterized protein</fullName>
    </submittedName>
</protein>
<dbReference type="Proteomes" id="UP000530660">
    <property type="component" value="Unassembled WGS sequence"/>
</dbReference>
<feature type="region of interest" description="Disordered" evidence="1">
    <location>
        <begin position="401"/>
        <end position="514"/>
    </location>
</feature>
<sequence length="514" mass="57894">MSASKVDSSWTADSSRSLAVMGKVGSEGEQRVRSTQSLRSAEGRRKVLRWLQASGWWHSVREQWNQTSIQESQRRIVEQASKLLCELNDQERNSETEGTRVGTHSAIEPSAEGLGFGESNAVTRTSEVILDPKLPAHIVSILSRTAEELDRRRKWDQSREIREQDKGEVATGVSGHFCDRISNSQAAGSATTDIPNFVHKGREKILEATPLLRGSKDMGREDIQASDQEIRPQLSTPAQPRRRLTGAQRRRFDRKCEATQQRFLFQASQSRLESELENKSLAAADASAKTPTVSPLSGDRTSPMKLKRSSKRAATVFAKPNLSTRRRWASVTPAQRRLCFESSSERESVHHTENEDTVTEDSSVDSVGETFESTTHGSLSMHRTPASLQSAYEASVKLTPKGSRTFQGPKSAVQSPEPAAKRKRGENREQSRIPKRARGKRQEALRNEESEHWLQSTDASKRSSQSQLKARSPSWGEERQRCARAHQEKEHARVEERQRPGWSCRHRDETFYSK</sequence>
<feature type="compositionally biased region" description="Polar residues" evidence="1">
    <location>
        <begin position="453"/>
        <end position="469"/>
    </location>
</feature>